<proteinExistence type="predicted"/>
<evidence type="ECO:0000313" key="2">
    <source>
        <dbReference type="EMBL" id="MFD2246873.1"/>
    </source>
</evidence>
<dbReference type="RefSeq" id="WP_377496434.1">
    <property type="nucleotide sequence ID" value="NZ_JBHUIM010000001.1"/>
</dbReference>
<dbReference type="Proteomes" id="UP001597374">
    <property type="component" value="Unassembled WGS sequence"/>
</dbReference>
<evidence type="ECO:0000313" key="3">
    <source>
        <dbReference type="Proteomes" id="UP001597374"/>
    </source>
</evidence>
<gene>
    <name evidence="2" type="ORF">ACFSKP_11450</name>
</gene>
<feature type="region of interest" description="Disordered" evidence="1">
    <location>
        <begin position="151"/>
        <end position="198"/>
    </location>
</feature>
<reference evidence="3" key="1">
    <citation type="journal article" date="2019" name="Int. J. Syst. Evol. Microbiol.">
        <title>The Global Catalogue of Microorganisms (GCM) 10K type strain sequencing project: providing services to taxonomists for standard genome sequencing and annotation.</title>
        <authorList>
            <consortium name="The Broad Institute Genomics Platform"/>
            <consortium name="The Broad Institute Genome Sequencing Center for Infectious Disease"/>
            <person name="Wu L."/>
            <person name="Ma J."/>
        </authorList>
    </citation>
    <scope>NUCLEOTIDE SEQUENCE [LARGE SCALE GENOMIC DNA]</scope>
    <source>
        <strain evidence="3">CGMCC 4.1782</strain>
    </source>
</reference>
<dbReference type="EMBL" id="JBHUIM010000001">
    <property type="protein sequence ID" value="MFD2246873.1"/>
    <property type="molecule type" value="Genomic_DNA"/>
</dbReference>
<sequence length="207" mass="23309">MTLILLSIVSVGNAQKYRTAAGIRLDGKQFGITVQQKLHEKGTLEGIAAVGSREFSGTLLYEWHFPILGRGLNYYLGAGGHVGNLKDSGVFTGADAIAGIEYKVNFLPFVLSADVKPAVHINHEDWVNLTTGISIRYIIVKEKKKKKGIWPFGKQEDEDEDEGGIFRRKKDKQQEEEDGGIFRRKKNKQQEEEQPGILDIFKKRDNY</sequence>
<protein>
    <recommendedName>
        <fullName evidence="4">Outer membrane protein beta-barrel domain-containing protein</fullName>
    </recommendedName>
</protein>
<evidence type="ECO:0000256" key="1">
    <source>
        <dbReference type="SAM" id="MobiDB-lite"/>
    </source>
</evidence>
<evidence type="ECO:0008006" key="4">
    <source>
        <dbReference type="Google" id="ProtNLM"/>
    </source>
</evidence>
<keyword evidence="3" id="KW-1185">Reference proteome</keyword>
<organism evidence="2 3">
    <name type="scientific">Pontibacter ruber</name>
    <dbReference type="NCBI Taxonomy" id="1343895"/>
    <lineage>
        <taxon>Bacteria</taxon>
        <taxon>Pseudomonadati</taxon>
        <taxon>Bacteroidota</taxon>
        <taxon>Cytophagia</taxon>
        <taxon>Cytophagales</taxon>
        <taxon>Hymenobacteraceae</taxon>
        <taxon>Pontibacter</taxon>
    </lineage>
</organism>
<accession>A0ABW5CZW7</accession>
<comment type="caution">
    <text evidence="2">The sequence shown here is derived from an EMBL/GenBank/DDBJ whole genome shotgun (WGS) entry which is preliminary data.</text>
</comment>
<name>A0ABW5CZW7_9BACT</name>